<protein>
    <submittedName>
        <fullName evidence="1">Uncharacterized protein</fullName>
    </submittedName>
</protein>
<comment type="caution">
    <text evidence="1">The sequence shown here is derived from an EMBL/GenBank/DDBJ whole genome shotgun (WGS) entry which is preliminary data.</text>
</comment>
<proteinExistence type="predicted"/>
<evidence type="ECO:0000313" key="2">
    <source>
        <dbReference type="Proteomes" id="UP001612812"/>
    </source>
</evidence>
<accession>A0ABW7ZMS6</accession>
<evidence type="ECO:0000313" key="1">
    <source>
        <dbReference type="EMBL" id="MFI7264141.1"/>
    </source>
</evidence>
<dbReference type="RefSeq" id="WP_396770127.1">
    <property type="nucleotide sequence ID" value="NZ_JBITLA010000008.1"/>
</dbReference>
<dbReference type="EMBL" id="JBITLE010000006">
    <property type="protein sequence ID" value="MFI7264141.1"/>
    <property type="molecule type" value="Genomic_DNA"/>
</dbReference>
<gene>
    <name evidence="1" type="ORF">ACIBP4_17820</name>
</gene>
<reference evidence="1 2" key="1">
    <citation type="submission" date="2024-10" db="EMBL/GenBank/DDBJ databases">
        <title>The Natural Products Discovery Center: Release of the First 8490 Sequenced Strains for Exploring Actinobacteria Biosynthetic Diversity.</title>
        <authorList>
            <person name="Kalkreuter E."/>
            <person name="Kautsar S.A."/>
            <person name="Yang D."/>
            <person name="Bader C.D."/>
            <person name="Teijaro C.N."/>
            <person name="Fluegel L."/>
            <person name="Davis C.M."/>
            <person name="Simpson J.R."/>
            <person name="Lauterbach L."/>
            <person name="Steele A.D."/>
            <person name="Gui C."/>
            <person name="Meng S."/>
            <person name="Li G."/>
            <person name="Viehrig K."/>
            <person name="Ye F."/>
            <person name="Su P."/>
            <person name="Kiefer A.F."/>
            <person name="Nichols A."/>
            <person name="Cepeda A.J."/>
            <person name="Yan W."/>
            <person name="Fan B."/>
            <person name="Jiang Y."/>
            <person name="Adhikari A."/>
            <person name="Zheng C.-J."/>
            <person name="Schuster L."/>
            <person name="Cowan T.M."/>
            <person name="Smanski M.J."/>
            <person name="Chevrette M.G."/>
            <person name="De Carvalho L.P.S."/>
            <person name="Shen B."/>
        </authorList>
    </citation>
    <scope>NUCLEOTIDE SEQUENCE [LARGE SCALE GENOMIC DNA]</scope>
    <source>
        <strain evidence="1 2">NPDC049845</strain>
    </source>
</reference>
<keyword evidence="2" id="KW-1185">Reference proteome</keyword>
<name>A0ABW7ZMS6_9ACTN</name>
<organism evidence="1 2">
    <name type="scientific">Micromonospora maritima</name>
    <dbReference type="NCBI Taxonomy" id="986711"/>
    <lineage>
        <taxon>Bacteria</taxon>
        <taxon>Bacillati</taxon>
        <taxon>Actinomycetota</taxon>
        <taxon>Actinomycetes</taxon>
        <taxon>Micromonosporales</taxon>
        <taxon>Micromonosporaceae</taxon>
        <taxon>Micromonospora</taxon>
    </lineage>
</organism>
<sequence length="68" mass="7603">MRWGETVDNLSSYAYLDDALVLVFAFWRSDPPGREQRIFAVTVSPDEFTATLDGALDLLEAKAAEPRP</sequence>
<dbReference type="Proteomes" id="UP001612812">
    <property type="component" value="Unassembled WGS sequence"/>
</dbReference>